<accession>A0A4V6N4T5</accession>
<sequence length="749" mass="78891">MKPITFRPGRLTRLGQRHKARAGLAAVVAGCVAVTSVVVLTAAGDPDSGLKFTQSGHWVYNSAIGRIFHLDGPTREVDAQVELGSGKPGAQVVQTDKKGYVLSQSRIDQFGKSDLTVEDPIEVPVAEQPVGLEAGGAAFAIYREAGRVMRFGDKEAIAFPGGPLGDPVVTSDGTLWVHRVNEGDLCQLPLDADKMTCPAATPKGHKGGLTAIGAKAVFVDLTARQVYRLGGDGIDNRSDLGDVGVPDDALVAGNDVDGKLALVDPAQGKVQLVDVPAGPGTKPAAPISRSIKPGKYDKVASSGRGLALLDRKNDELVTLDRDGKAAYQKIVSHQTPSEVKREPNLFRGDDSRVYVESSKGDRVVVVDHDGHPEAVEVGTDDNGTGKPAKPTTPPSTPVTPPKTQQPPPETQRPPAKTTPPPHTPGKGGTTPPDNDKPTPGKTNTPPPKTTPPKKPTNQPTAKPGLPGAPTSIQARIVDNSTQVNWKAAAPHGAAVTSYRLSWTGGSKTVSGSTLATTIAGLASKTAYYVSVQAVNKVGAGPAVRSNRVQNKWLGAESPRELLVKTDGVSGTLGLAWDAPEMRDGTFVHYAVSMGSQTKTTTALGITWSGLTNGKKYTFTVRAITRAPDGQILTGYPDILTASPVGVAQRTKRVVASRGAGAEYNECDPPDCAFLQVRIENLRPNTKYEIKPFTEDWGNFNPGATLTTSSEGHMLVDDRFPCSAVGQKVWVTVTGPEGTYTSNIFVWKSG</sequence>
<evidence type="ECO:0000313" key="7">
    <source>
        <dbReference type="Proteomes" id="UP000291144"/>
    </source>
</evidence>
<keyword evidence="7" id="KW-1185">Reference proteome</keyword>
<dbReference type="Gene3D" id="2.60.40.10">
    <property type="entry name" value="Immunoglobulins"/>
    <property type="match status" value="2"/>
</dbReference>
<evidence type="ECO:0000256" key="2">
    <source>
        <dbReference type="ARBA" id="ARBA00023326"/>
    </source>
</evidence>
<dbReference type="AlphaFoldDB" id="A0A4V6N4T5"/>
<dbReference type="OrthoDB" id="3405767at2"/>
<keyword evidence="1" id="KW-0378">Hydrolase</keyword>
<keyword evidence="4" id="KW-0472">Membrane</keyword>
<dbReference type="Pfam" id="PF00041">
    <property type="entry name" value="fn3"/>
    <property type="match status" value="1"/>
</dbReference>
<keyword evidence="2" id="KW-0119">Carbohydrate metabolism</keyword>
<dbReference type="InterPro" id="IPR013783">
    <property type="entry name" value="Ig-like_fold"/>
</dbReference>
<comment type="caution">
    <text evidence="6">The sequence shown here is derived from an EMBL/GenBank/DDBJ whole genome shotgun (WGS) entry which is preliminary data.</text>
</comment>
<evidence type="ECO:0000256" key="4">
    <source>
        <dbReference type="SAM" id="Phobius"/>
    </source>
</evidence>
<dbReference type="PROSITE" id="PS50853">
    <property type="entry name" value="FN3"/>
    <property type="match status" value="2"/>
</dbReference>
<evidence type="ECO:0000256" key="1">
    <source>
        <dbReference type="ARBA" id="ARBA00023295"/>
    </source>
</evidence>
<feature type="compositionally biased region" description="Basic and acidic residues" evidence="3">
    <location>
        <begin position="359"/>
        <end position="374"/>
    </location>
</feature>
<feature type="compositionally biased region" description="Pro residues" evidence="3">
    <location>
        <begin position="444"/>
        <end position="454"/>
    </location>
</feature>
<dbReference type="GO" id="GO:0000272">
    <property type="term" value="P:polysaccharide catabolic process"/>
    <property type="evidence" value="ECO:0007669"/>
    <property type="project" value="UniProtKB-KW"/>
</dbReference>
<protein>
    <submittedName>
        <fullName evidence="6">Fibronectin type III domain-containing protein</fullName>
    </submittedName>
</protein>
<proteinExistence type="predicted"/>
<dbReference type="InterPro" id="IPR036116">
    <property type="entry name" value="FN3_sf"/>
</dbReference>
<dbReference type="SMART" id="SM00060">
    <property type="entry name" value="FN3"/>
    <property type="match status" value="2"/>
</dbReference>
<feature type="domain" description="Fibronectin type-III" evidence="5">
    <location>
        <begin position="465"/>
        <end position="553"/>
    </location>
</feature>
<evidence type="ECO:0000259" key="5">
    <source>
        <dbReference type="PROSITE" id="PS50853"/>
    </source>
</evidence>
<dbReference type="SUPFAM" id="SSF49265">
    <property type="entry name" value="Fibronectin type III"/>
    <property type="match status" value="1"/>
</dbReference>
<feature type="compositionally biased region" description="Pro residues" evidence="3">
    <location>
        <begin position="390"/>
        <end position="423"/>
    </location>
</feature>
<organism evidence="6 7">
    <name type="scientific">Kribbella pittospori</name>
    <dbReference type="NCBI Taxonomy" id="722689"/>
    <lineage>
        <taxon>Bacteria</taxon>
        <taxon>Bacillati</taxon>
        <taxon>Actinomycetota</taxon>
        <taxon>Actinomycetes</taxon>
        <taxon>Propionibacteriales</taxon>
        <taxon>Kribbellaceae</taxon>
        <taxon>Kribbella</taxon>
    </lineage>
</organism>
<dbReference type="CDD" id="cd00063">
    <property type="entry name" value="FN3"/>
    <property type="match status" value="2"/>
</dbReference>
<name>A0A4V6N4T5_9ACTN</name>
<dbReference type="Proteomes" id="UP000291144">
    <property type="component" value="Unassembled WGS sequence"/>
</dbReference>
<dbReference type="SUPFAM" id="SSF63829">
    <property type="entry name" value="Calcium-dependent phosphotriesterase"/>
    <property type="match status" value="1"/>
</dbReference>
<keyword evidence="4" id="KW-0812">Transmembrane</keyword>
<feature type="domain" description="Fibronectin type-III" evidence="5">
    <location>
        <begin position="557"/>
        <end position="643"/>
    </location>
</feature>
<dbReference type="RefSeq" id="WP_131361662.1">
    <property type="nucleotide sequence ID" value="NZ_SJKB01000009.1"/>
</dbReference>
<evidence type="ECO:0000313" key="6">
    <source>
        <dbReference type="EMBL" id="TCC58272.1"/>
    </source>
</evidence>
<gene>
    <name evidence="6" type="ORF">E0H73_28580</name>
</gene>
<evidence type="ECO:0000256" key="3">
    <source>
        <dbReference type="SAM" id="MobiDB-lite"/>
    </source>
</evidence>
<dbReference type="EMBL" id="SJKB01000009">
    <property type="protein sequence ID" value="TCC58272.1"/>
    <property type="molecule type" value="Genomic_DNA"/>
</dbReference>
<keyword evidence="2" id="KW-0624">Polysaccharide degradation</keyword>
<dbReference type="InterPro" id="IPR003961">
    <property type="entry name" value="FN3_dom"/>
</dbReference>
<keyword evidence="4" id="KW-1133">Transmembrane helix</keyword>
<dbReference type="GO" id="GO:0016798">
    <property type="term" value="F:hydrolase activity, acting on glycosyl bonds"/>
    <property type="evidence" value="ECO:0007669"/>
    <property type="project" value="UniProtKB-KW"/>
</dbReference>
<keyword evidence="1" id="KW-0326">Glycosidase</keyword>
<feature type="region of interest" description="Disordered" evidence="3">
    <location>
        <begin position="359"/>
        <end position="471"/>
    </location>
</feature>
<reference evidence="6 7" key="1">
    <citation type="submission" date="2019-02" db="EMBL/GenBank/DDBJ databases">
        <title>Kribbella capetownensis sp. nov. and Kribbella speibonae sp. nov., isolated from soil.</title>
        <authorList>
            <person name="Curtis S.M."/>
            <person name="Norton I."/>
            <person name="Everest G.J."/>
            <person name="Meyers P.R."/>
        </authorList>
    </citation>
    <scope>NUCLEOTIDE SEQUENCE [LARGE SCALE GENOMIC DNA]</scope>
    <source>
        <strain evidence="6 7">NRRL B-24813</strain>
    </source>
</reference>
<feature type="transmembrane region" description="Helical" evidence="4">
    <location>
        <begin position="21"/>
        <end position="43"/>
    </location>
</feature>